<keyword evidence="1" id="KW-0547">Nucleotide-binding</keyword>
<evidence type="ECO:0000256" key="1">
    <source>
        <dbReference type="ARBA" id="ARBA00022741"/>
    </source>
</evidence>
<proteinExistence type="predicted"/>
<dbReference type="Pfam" id="PF13671">
    <property type="entry name" value="AAA_33"/>
    <property type="match status" value="1"/>
</dbReference>
<protein>
    <submittedName>
        <fullName evidence="2">Poly(A) polymerase</fullName>
    </submittedName>
</protein>
<dbReference type="PANTHER" id="PTHR47545">
    <property type="entry name" value="MULTIFUNCTIONAL CCA PROTEIN"/>
    <property type="match status" value="1"/>
</dbReference>
<evidence type="ECO:0000313" key="2">
    <source>
        <dbReference type="EMBL" id="RFM32760.1"/>
    </source>
</evidence>
<dbReference type="InterPro" id="IPR027417">
    <property type="entry name" value="P-loop_NTPase"/>
</dbReference>
<dbReference type="CDD" id="cd00077">
    <property type="entry name" value="HDc"/>
    <property type="match status" value="1"/>
</dbReference>
<keyword evidence="3" id="KW-1185">Reference proteome</keyword>
<dbReference type="InterPro" id="IPR003607">
    <property type="entry name" value="HD/PDEase_dom"/>
</dbReference>
<dbReference type="InterPro" id="IPR050124">
    <property type="entry name" value="tRNA_CCA-adding_enzyme"/>
</dbReference>
<dbReference type="Gene3D" id="3.40.50.300">
    <property type="entry name" value="P-loop containing nucleotide triphosphate hydrolases"/>
    <property type="match status" value="1"/>
</dbReference>
<dbReference type="OrthoDB" id="9805698at2"/>
<organism evidence="2 3">
    <name type="scientific">Chitinophaga silvisoli</name>
    <dbReference type="NCBI Taxonomy" id="2291814"/>
    <lineage>
        <taxon>Bacteria</taxon>
        <taxon>Pseudomonadati</taxon>
        <taxon>Bacteroidota</taxon>
        <taxon>Chitinophagia</taxon>
        <taxon>Chitinophagales</taxon>
        <taxon>Chitinophagaceae</taxon>
        <taxon>Chitinophaga</taxon>
    </lineage>
</organism>
<gene>
    <name evidence="2" type="ORF">DXN04_24125</name>
</gene>
<reference evidence="2 3" key="1">
    <citation type="submission" date="2018-08" db="EMBL/GenBank/DDBJ databases">
        <title>Chitinophaga sp. K20C18050901, a novel bacterium isolated from forest soil.</title>
        <authorList>
            <person name="Wang C."/>
        </authorList>
    </citation>
    <scope>NUCLEOTIDE SEQUENCE [LARGE SCALE GENOMIC DNA]</scope>
    <source>
        <strain evidence="2 3">K20C18050901</strain>
    </source>
</reference>
<evidence type="ECO:0000313" key="3">
    <source>
        <dbReference type="Proteomes" id="UP000261174"/>
    </source>
</evidence>
<dbReference type="Proteomes" id="UP000261174">
    <property type="component" value="Unassembled WGS sequence"/>
</dbReference>
<dbReference type="Gene3D" id="1.10.3090.10">
    <property type="entry name" value="cca-adding enzyme, domain 2"/>
    <property type="match status" value="1"/>
</dbReference>
<accession>A0A3E1NXV7</accession>
<name>A0A3E1NXV7_9BACT</name>
<dbReference type="GO" id="GO:0000166">
    <property type="term" value="F:nucleotide binding"/>
    <property type="evidence" value="ECO:0007669"/>
    <property type="project" value="UniProtKB-KW"/>
</dbReference>
<dbReference type="SUPFAM" id="SSF52540">
    <property type="entry name" value="P-loop containing nucleoside triphosphate hydrolases"/>
    <property type="match status" value="1"/>
</dbReference>
<dbReference type="PANTHER" id="PTHR47545:SF1">
    <property type="entry name" value="MULTIFUNCTIONAL CCA PROTEIN"/>
    <property type="match status" value="1"/>
</dbReference>
<dbReference type="EMBL" id="QTJV01000009">
    <property type="protein sequence ID" value="RFM32760.1"/>
    <property type="molecule type" value="Genomic_DNA"/>
</dbReference>
<dbReference type="AlphaFoldDB" id="A0A3E1NXV7"/>
<dbReference type="SUPFAM" id="SSF109604">
    <property type="entry name" value="HD-domain/PDEase-like"/>
    <property type="match status" value="1"/>
</dbReference>
<dbReference type="RefSeq" id="WP_116855951.1">
    <property type="nucleotide sequence ID" value="NZ_QTJV01000009.1"/>
</dbReference>
<sequence length="368" mass="41799">MWTISENKSWDFLEANYDWIKRMRDTPQDARHHAEGNVAVHTQMVIAALISLPEYQGLDAQTQEILWAAALLHDVEKAGTTETLPDGSVVSPGHARKGEMTTRQILYKELPAPFAIREQVAKLVRFHGLPLWVFEKPDPVKALIIAALQVNTQLLAMLAKADVLGRICQDQQELLYRVECFEELCKEQQCWGQTPCFSNAHARMHYLQKATADRTYVPFEQPKAKVIIMSGLPGAGKDTYVQKHFKNWPVISLDAIRISMKIAPTDKSGNGRVIQEAKEQARVYLRNQQGFVWNATNITHAMREQLISLCLQYMAEIIVIYVEVPYKVLFKQNSAREAIVPAAVMQRLVHKLEVPDLTEAHEVVYVVC</sequence>
<comment type="caution">
    <text evidence="2">The sequence shown here is derived from an EMBL/GenBank/DDBJ whole genome shotgun (WGS) entry which is preliminary data.</text>
</comment>